<dbReference type="SUPFAM" id="SSF48403">
    <property type="entry name" value="Ankyrin repeat"/>
    <property type="match status" value="3"/>
</dbReference>
<feature type="repeat" description="ANK" evidence="3">
    <location>
        <begin position="171"/>
        <end position="203"/>
    </location>
</feature>
<proteinExistence type="predicted"/>
<dbReference type="PROSITE" id="PS50297">
    <property type="entry name" value="ANK_REP_REGION"/>
    <property type="match status" value="1"/>
</dbReference>
<evidence type="ECO:0000313" key="6">
    <source>
        <dbReference type="Proteomes" id="UP001175261"/>
    </source>
</evidence>
<dbReference type="Proteomes" id="UP001175261">
    <property type="component" value="Unassembled WGS sequence"/>
</dbReference>
<dbReference type="PROSITE" id="PS50088">
    <property type="entry name" value="ANK_REPEAT"/>
    <property type="match status" value="2"/>
</dbReference>
<comment type="caution">
    <text evidence="5">The sequence shown here is derived from an EMBL/GenBank/DDBJ whole genome shotgun (WGS) entry which is preliminary data.</text>
</comment>
<feature type="region of interest" description="Disordered" evidence="4">
    <location>
        <begin position="1825"/>
        <end position="1849"/>
    </location>
</feature>
<evidence type="ECO:0008006" key="7">
    <source>
        <dbReference type="Google" id="ProtNLM"/>
    </source>
</evidence>
<dbReference type="InterPro" id="IPR036770">
    <property type="entry name" value="Ankyrin_rpt-contain_sf"/>
</dbReference>
<evidence type="ECO:0000256" key="1">
    <source>
        <dbReference type="ARBA" id="ARBA00022737"/>
    </source>
</evidence>
<feature type="region of interest" description="Disordered" evidence="4">
    <location>
        <begin position="18"/>
        <end position="45"/>
    </location>
</feature>
<dbReference type="SMART" id="SM00248">
    <property type="entry name" value="ANK"/>
    <property type="match status" value="12"/>
</dbReference>
<feature type="repeat" description="ANK" evidence="3">
    <location>
        <begin position="1417"/>
        <end position="1449"/>
    </location>
</feature>
<feature type="compositionally biased region" description="Pro residues" evidence="4">
    <location>
        <begin position="25"/>
        <end position="37"/>
    </location>
</feature>
<dbReference type="InterPro" id="IPR002110">
    <property type="entry name" value="Ankyrin_rpt"/>
</dbReference>
<dbReference type="PANTHER" id="PTHR24123">
    <property type="entry name" value="ANKYRIN REPEAT-CONTAINING"/>
    <property type="match status" value="1"/>
</dbReference>
<evidence type="ECO:0000256" key="2">
    <source>
        <dbReference type="ARBA" id="ARBA00023043"/>
    </source>
</evidence>
<evidence type="ECO:0000256" key="3">
    <source>
        <dbReference type="PROSITE-ProRule" id="PRU00023"/>
    </source>
</evidence>
<name>A0AA39GHA2_SARSR</name>
<reference evidence="5" key="1">
    <citation type="submission" date="2022-10" db="EMBL/GenBank/DDBJ databases">
        <title>Determination and structural analysis of whole genome sequence of Sarocladium strictum F4-1.</title>
        <authorList>
            <person name="Hu L."/>
            <person name="Jiang Y."/>
        </authorList>
    </citation>
    <scope>NUCLEOTIDE SEQUENCE</scope>
    <source>
        <strain evidence="5">F4-1</strain>
    </source>
</reference>
<dbReference type="Gene3D" id="1.25.40.20">
    <property type="entry name" value="Ankyrin repeat-containing domain"/>
    <property type="match status" value="6"/>
</dbReference>
<evidence type="ECO:0000313" key="5">
    <source>
        <dbReference type="EMBL" id="KAK0386067.1"/>
    </source>
</evidence>
<accession>A0AA39GHA2</accession>
<gene>
    <name evidence="5" type="ORF">NLU13_5904</name>
</gene>
<keyword evidence="1" id="KW-0677">Repeat</keyword>
<dbReference type="PANTHER" id="PTHR24123:SF33">
    <property type="entry name" value="PROTEIN HOS4"/>
    <property type="match status" value="1"/>
</dbReference>
<dbReference type="EMBL" id="JAPDFR010000005">
    <property type="protein sequence ID" value="KAK0386067.1"/>
    <property type="molecule type" value="Genomic_DNA"/>
</dbReference>
<keyword evidence="6" id="KW-1185">Reference proteome</keyword>
<sequence>MAPLTPNDRQRRILQLSSEWGIEHPPVPPRLSRPQHPPSFRNAGDDQVADDLLQRRALEAAQIRPKSGLSRAFSSSNLKRGKNAEPRELVEALFACVANGQPPGVAEALLSKLAAAGIDLGSPTARPKSALLSRKKSMDSFVDRGKLLRLAVENDQPDMLSVLLPHADPVSLDTAIPLAVRKGNAQTTELLLRYGANLGQTADGQDAFRQVCLMYGQAKIVGLVLHSEGKPPPQTLSQCLVDAVGAGDLESALFLSRSVADGNYNDAESLKTAVRLCRHDLALAIIMGNKPPQRPGVDDAFAILLENTSMPPTAQLQMAELLLCAGARGPIISRALQQAWDSQFLQMANLLAAHGAYMDSNDASVLKDAIKREEHSFVESLLGGSSISPALASECVSCIPKQSSPEMRSSMLKMLLRSGASGEPLHEMLIDATEVGDITCVGLLLKPYIRERNSSVGISPVQKSANEESSYFRHAVASPDYKSGKALRTAILRGDLLLVKTLLEGRPSHDTLAQVFPLTSQLRSQDRYKMIELFLQGALSGPSLHSALQSALTEERTSRDGELIQLLLEHNADINYKQGAGLRTIISDMDIQLLAILVQKASPQTAAARIADVMVLPDHRSRHDMMVLLLRAGAAIGATEVSAALLKALEESPVDMSLLRLLLQSGSADINNFDGAIVGRAVHNPDPKVLELVLSLGKPSPESISRALTDLGVLPSTEGKTWKLKIILSKSSRKEDIDALLLSEMASLVKHRKRSPSFSTLKHLLDSGADTNTCGGAALHQAVRNTDEQVTELLLTAQVKPTPSSLGSALPHALRIPVPMDRLSFTKRLVEAGADPLELNRALIHAINTYNDDLSLLAILAEAADTSDGEALGQAVTKEATEITELILARTSHTEEMRNFALEKALAVADRERRREICSIILKAGTSPANTSAALLIAARDGDLPLGDVLIAHGATISSESPSPVVEACRHGSTSVLGVLLKASPANDEATLKRGFQAATEVGDLNKRAVIFEMLLERGVKGDIVDMQLGSAARYGDDGHEILKVLLAAGADPNYSRGDAIIAATKSAFLRNLELLLGLWDENQQQKRPSQPTLIQALQAAWNLNPDTRFRVIENLFKAGLSAGEHLHVALCDAINEEEPEVKLIKILLDQGASPTANNCKALVDATSKDLKDILGLLLDRNVSEEQLGQVFASSFSDEKFTSWYNGRGLDSMQSFIEKGVRGTGVSGPLVVVMRQYCEDKSELGANFIGLLLTSHPDPNYNHGEPLRIAASLANVPWTSSLLECRPNVQTLSFAFQHIFDTALPEDDALALFKLFAEYQDGETRIDVTVQQRDVEPILIRAMSQYPRKATILETLLDAGLYYDQMTTYKIYEEIEEEEEMTLLIWALAQPQKRISPALIEVLLERGANVNARTNLSRSSPLMVAVQTLQPDVVRMLLLAGAEVDVADYRERTPLSMATAIGGDVGTRMMGSLLAAEPSLDDGSLHNAARALNLPAVKVLVQAGHDPDFPSASHDGRSALGEVCLRAGEGEEMTLEKETAMQKIMSFLVDARTDLEVKSHGKSLLHLCFESPHPLAATRILLKVAMWKHINKSFNHYTDGKHTYSPTMYIIKLLPPSDTHAQLLSLLRANRAQDIYYANAGAQPDDAVGLPEDMEVSERARRARLSRLAEESQDFALTLARRRELANVEKQIQAEKTEMEDARRRRLHSEDLSALRSRANLTNSLEESAFQRRISEQHRLADQATQHARSAAAQRLEADDARQRKALEWEGKLNTERVDNARALSQLRIGEREEVERIEKAAEGRMQKRLEAQRKVVESQEKLARRLAQGPQLPVDQRRQIGYVSEELN</sequence>
<organism evidence="5 6">
    <name type="scientific">Sarocladium strictum</name>
    <name type="common">Black bundle disease fungus</name>
    <name type="synonym">Acremonium strictum</name>
    <dbReference type="NCBI Taxonomy" id="5046"/>
    <lineage>
        <taxon>Eukaryota</taxon>
        <taxon>Fungi</taxon>
        <taxon>Dikarya</taxon>
        <taxon>Ascomycota</taxon>
        <taxon>Pezizomycotina</taxon>
        <taxon>Sordariomycetes</taxon>
        <taxon>Hypocreomycetidae</taxon>
        <taxon>Hypocreales</taxon>
        <taxon>Sarocladiaceae</taxon>
        <taxon>Sarocladium</taxon>
    </lineage>
</organism>
<evidence type="ECO:0000256" key="4">
    <source>
        <dbReference type="SAM" id="MobiDB-lite"/>
    </source>
</evidence>
<dbReference type="InterPro" id="IPR051165">
    <property type="entry name" value="Multifunctional_ANK_Repeat"/>
</dbReference>
<protein>
    <recommendedName>
        <fullName evidence="7">Ankyrin repeat containing protein</fullName>
    </recommendedName>
</protein>
<keyword evidence="2 3" id="KW-0040">ANK repeat</keyword>